<proteinExistence type="predicted"/>
<accession>A0A0G4EIS5</accession>
<dbReference type="InterPro" id="IPR035892">
    <property type="entry name" value="C2_domain_sf"/>
</dbReference>
<dbReference type="InterPro" id="IPR011993">
    <property type="entry name" value="PH-like_dom_sf"/>
</dbReference>
<dbReference type="CDD" id="cd15898">
    <property type="entry name" value="EFh_PI-PLC"/>
    <property type="match status" value="1"/>
</dbReference>
<keyword evidence="3 6" id="KW-0442">Lipid degradation</keyword>
<dbReference type="CDD" id="cd08558">
    <property type="entry name" value="PI-PLCc_eukaryota"/>
    <property type="match status" value="1"/>
</dbReference>
<feature type="domain" description="PI-PLC Y-box" evidence="9">
    <location>
        <begin position="622"/>
        <end position="714"/>
    </location>
</feature>
<evidence type="ECO:0000256" key="3">
    <source>
        <dbReference type="ARBA" id="ARBA00022963"/>
    </source>
</evidence>
<feature type="domain" description="EF-hand" evidence="10">
    <location>
        <begin position="177"/>
        <end position="212"/>
    </location>
</feature>
<dbReference type="EMBL" id="CDMY01000243">
    <property type="protein sequence ID" value="CEL96594.1"/>
    <property type="molecule type" value="Genomic_DNA"/>
</dbReference>
<dbReference type="GO" id="GO:0016042">
    <property type="term" value="P:lipid catabolic process"/>
    <property type="evidence" value="ECO:0007669"/>
    <property type="project" value="UniProtKB-KW"/>
</dbReference>
<dbReference type="InParanoid" id="A0A0G4EIS5"/>
<dbReference type="PANTHER" id="PTHR10336:SF36">
    <property type="entry name" value="1-PHOSPHATIDYLINOSITOL 4,5-BISPHOSPHATE PHOSPHODIESTERASE BETA-4"/>
    <property type="match status" value="1"/>
</dbReference>
<dbReference type="GO" id="GO:0005509">
    <property type="term" value="F:calcium ion binding"/>
    <property type="evidence" value="ECO:0007669"/>
    <property type="project" value="InterPro"/>
</dbReference>
<evidence type="ECO:0000256" key="1">
    <source>
        <dbReference type="ARBA" id="ARBA00012368"/>
    </source>
</evidence>
<dbReference type="SMART" id="SM00239">
    <property type="entry name" value="C2"/>
    <property type="match status" value="1"/>
</dbReference>
<evidence type="ECO:0000259" key="8">
    <source>
        <dbReference type="PROSITE" id="PS50004"/>
    </source>
</evidence>
<feature type="domain" description="C2" evidence="8">
    <location>
        <begin position="721"/>
        <end position="849"/>
    </location>
</feature>
<dbReference type="Pfam" id="PF00388">
    <property type="entry name" value="PI-PLC-X"/>
    <property type="match status" value="1"/>
</dbReference>
<organism evidence="11 12">
    <name type="scientific">Vitrella brassicaformis (strain CCMP3155)</name>
    <dbReference type="NCBI Taxonomy" id="1169540"/>
    <lineage>
        <taxon>Eukaryota</taxon>
        <taxon>Sar</taxon>
        <taxon>Alveolata</taxon>
        <taxon>Colpodellida</taxon>
        <taxon>Vitrellaceae</taxon>
        <taxon>Vitrella</taxon>
    </lineage>
</organism>
<dbReference type="AlphaFoldDB" id="A0A0G4EIS5"/>
<feature type="compositionally biased region" description="Polar residues" evidence="7">
    <location>
        <begin position="539"/>
        <end position="567"/>
    </location>
</feature>
<comment type="catalytic activity">
    <reaction evidence="6">
        <text>a 1,2-diacyl-sn-glycero-3-phospho-(1D-myo-inositol-4,5-bisphosphate) + H2O = 1D-myo-inositol 1,4,5-trisphosphate + a 1,2-diacyl-sn-glycerol + H(+)</text>
        <dbReference type="Rhea" id="RHEA:33179"/>
        <dbReference type="ChEBI" id="CHEBI:15377"/>
        <dbReference type="ChEBI" id="CHEBI:15378"/>
        <dbReference type="ChEBI" id="CHEBI:17815"/>
        <dbReference type="ChEBI" id="CHEBI:58456"/>
        <dbReference type="ChEBI" id="CHEBI:203600"/>
        <dbReference type="EC" id="3.1.4.11"/>
    </reaction>
</comment>
<gene>
    <name evidence="11" type="ORF">Vbra_7574</name>
</gene>
<dbReference type="Gene3D" id="2.60.40.150">
    <property type="entry name" value="C2 domain"/>
    <property type="match status" value="1"/>
</dbReference>
<dbReference type="SMART" id="SM00054">
    <property type="entry name" value="EFh"/>
    <property type="match status" value="2"/>
</dbReference>
<dbReference type="PROSITE" id="PS50007">
    <property type="entry name" value="PIPLC_X_DOMAIN"/>
    <property type="match status" value="1"/>
</dbReference>
<dbReference type="Gene3D" id="2.30.29.30">
    <property type="entry name" value="Pleckstrin-homology domain (PH domain)/Phosphotyrosine-binding domain (PTB)"/>
    <property type="match status" value="1"/>
</dbReference>
<evidence type="ECO:0000256" key="7">
    <source>
        <dbReference type="SAM" id="MobiDB-lite"/>
    </source>
</evidence>
<dbReference type="EC" id="3.1.4.11" evidence="1 6"/>
<name>A0A0G4EIS5_VITBC</name>
<evidence type="ECO:0000259" key="9">
    <source>
        <dbReference type="PROSITE" id="PS50008"/>
    </source>
</evidence>
<evidence type="ECO:0000259" key="10">
    <source>
        <dbReference type="PROSITE" id="PS50222"/>
    </source>
</evidence>
<dbReference type="Gene3D" id="1.10.238.10">
    <property type="entry name" value="EF-hand"/>
    <property type="match status" value="1"/>
</dbReference>
<feature type="domain" description="EF-hand" evidence="10">
    <location>
        <begin position="213"/>
        <end position="248"/>
    </location>
</feature>
<dbReference type="PROSITE" id="PS50008">
    <property type="entry name" value="PIPLC_Y_DOMAIN"/>
    <property type="match status" value="1"/>
</dbReference>
<dbReference type="SMART" id="SM00149">
    <property type="entry name" value="PLCYc"/>
    <property type="match status" value="1"/>
</dbReference>
<dbReference type="InterPro" id="IPR000909">
    <property type="entry name" value="PLipase_C_PInositol-sp_X_dom"/>
</dbReference>
<dbReference type="GO" id="GO:0051209">
    <property type="term" value="P:release of sequestered calcium ion into cytosol"/>
    <property type="evidence" value="ECO:0007669"/>
    <property type="project" value="TreeGrafter"/>
</dbReference>
<dbReference type="VEuPathDB" id="CryptoDB:Vbra_7574"/>
<dbReference type="OrthoDB" id="269822at2759"/>
<sequence length="875" mass="98559">MIRKSSSRGSSTLVTGHSHPATKGEDPHGSSSSHGAAVVVHLLSPRLTAIISPIDAKIALDFASQGSDVIKYCRDGRRKHVRSFWLDAKARTLKWQSPKKDPARSQVALEDVVRLVPGMDSDFLKTKPDPELSLELVCVKRKLRLTFASEEEFLQWASALAHVLQRVVANRRLQHESYNDFIGKQWNLCDRDGAGSVGFEDLLKLMQRLNISADRRHAYRLLQHFDTDGTQSLHYEQFVEMLNSLLILSDLDEYFHSYKDPAKGVVTEEGYRRFLVDVQQTAEEDIDTELKGMRSLQEPFIKDGGLNAIGFSKLLSSYHNSLFHPAKRKVYQSMDRPLNEYWIASSHNTYLEGDQVVGKSSVSQYVEVLGRGCRCVELDCWDGPSGEPVIYHGHTMTSRIKFSDVVQACKDFAFQRSPYPVILSLEMHCSPMQKARVGQILNELIGEQMLRLPPDGMSDAKLPTPNECRHRFIVKGKVPPQRGQAEMEEGNEADILMEETERALEADCEAALQPNENLSAKGSQEDVDDLSSPIVSYTASQPETNAPESSVSLVPSGDNASRSAVTNGTGGPLRSPTFIEKLTRSRSKVMPPEDELQMYYDCIFITGRKVKWKLHLPRNDCDIVSVNETKMSKWIKKRPLELVTFHRKYLSRVYPSITRWTSSNFNPTPCWLAGCQMVALNYQMGGLPTILNEGRFAENGGAAGGYVLKPALLRDPSPVVDMFDPSLPPPRVRTDDPPPVTLTVKILSAHQLPKPYLQHRGEAVSPYVTLWVDGPPADCRVFRTPHVDDNGFNPTWAEQVFTFDVHFPAITMVAFEVRDHDRIRSEFLAAGAMPVSCIRPGLRWVPLWNYRFQENPWCGLLVLCQLRYKFSEGRE</sequence>
<dbReference type="PROSITE" id="PS50004">
    <property type="entry name" value="C2"/>
    <property type="match status" value="1"/>
</dbReference>
<keyword evidence="2 6" id="KW-0378">Hydrolase</keyword>
<dbReference type="CDD" id="cd00275">
    <property type="entry name" value="C2_PLC_like"/>
    <property type="match status" value="1"/>
</dbReference>
<keyword evidence="5" id="KW-0807">Transducer</keyword>
<dbReference type="Gene3D" id="3.20.20.190">
    <property type="entry name" value="Phosphatidylinositol (PI) phosphodiesterase"/>
    <property type="match status" value="1"/>
</dbReference>
<dbReference type="SUPFAM" id="SSF49562">
    <property type="entry name" value="C2 domain (Calcium/lipid-binding domain, CaLB)"/>
    <property type="match status" value="1"/>
</dbReference>
<feature type="region of interest" description="Disordered" evidence="7">
    <location>
        <begin position="1"/>
        <end position="33"/>
    </location>
</feature>
<dbReference type="Pfam" id="PF00168">
    <property type="entry name" value="C2"/>
    <property type="match status" value="1"/>
</dbReference>
<dbReference type="InterPro" id="IPR001192">
    <property type="entry name" value="PI-PLC_fam"/>
</dbReference>
<dbReference type="InterPro" id="IPR001711">
    <property type="entry name" value="PLipase_C_Pinositol-sp_Y"/>
</dbReference>
<dbReference type="GO" id="GO:0004435">
    <property type="term" value="F:phosphatidylinositol-4,5-bisphosphate phospholipase C activity"/>
    <property type="evidence" value="ECO:0007669"/>
    <property type="project" value="UniProtKB-EC"/>
</dbReference>
<dbReference type="SUPFAM" id="SSF50729">
    <property type="entry name" value="PH domain-like"/>
    <property type="match status" value="1"/>
</dbReference>
<evidence type="ECO:0000256" key="2">
    <source>
        <dbReference type="ARBA" id="ARBA00022801"/>
    </source>
</evidence>
<dbReference type="SMART" id="SM00148">
    <property type="entry name" value="PLCXc"/>
    <property type="match status" value="1"/>
</dbReference>
<dbReference type="SUPFAM" id="SSF47473">
    <property type="entry name" value="EF-hand"/>
    <property type="match status" value="1"/>
</dbReference>
<dbReference type="PhylomeDB" id="A0A0G4EIS5"/>
<dbReference type="InterPro" id="IPR017946">
    <property type="entry name" value="PLC-like_Pdiesterase_TIM-brl"/>
</dbReference>
<evidence type="ECO:0000313" key="11">
    <source>
        <dbReference type="EMBL" id="CEL96594.1"/>
    </source>
</evidence>
<keyword evidence="4 6" id="KW-0443">Lipid metabolism</keyword>
<evidence type="ECO:0000256" key="4">
    <source>
        <dbReference type="ARBA" id="ARBA00023098"/>
    </source>
</evidence>
<dbReference type="Proteomes" id="UP000041254">
    <property type="component" value="Unassembled WGS sequence"/>
</dbReference>
<dbReference type="PROSITE" id="PS50222">
    <property type="entry name" value="EF_HAND_2"/>
    <property type="match status" value="2"/>
</dbReference>
<dbReference type="InterPro" id="IPR011992">
    <property type="entry name" value="EF-hand-dom_pair"/>
</dbReference>
<dbReference type="GO" id="GO:0048015">
    <property type="term" value="P:phosphatidylinositol-mediated signaling"/>
    <property type="evidence" value="ECO:0007669"/>
    <property type="project" value="TreeGrafter"/>
</dbReference>
<dbReference type="OMA" id="HWQREMS"/>
<keyword evidence="12" id="KW-1185">Reference proteome</keyword>
<dbReference type="SUPFAM" id="SSF51695">
    <property type="entry name" value="PLC-like phosphodiesterases"/>
    <property type="match status" value="1"/>
</dbReference>
<evidence type="ECO:0000256" key="6">
    <source>
        <dbReference type="RuleBase" id="RU361133"/>
    </source>
</evidence>
<dbReference type="InterPro" id="IPR002048">
    <property type="entry name" value="EF_hand_dom"/>
</dbReference>
<protein>
    <recommendedName>
        <fullName evidence="1 6">Phosphoinositide phospholipase C</fullName>
        <ecNumber evidence="1 6">3.1.4.11</ecNumber>
    </recommendedName>
</protein>
<reference evidence="11 12" key="1">
    <citation type="submission" date="2014-11" db="EMBL/GenBank/DDBJ databases">
        <authorList>
            <person name="Zhu J."/>
            <person name="Qi W."/>
            <person name="Song R."/>
        </authorList>
    </citation>
    <scope>NUCLEOTIDE SEQUENCE [LARGE SCALE GENOMIC DNA]</scope>
</reference>
<dbReference type="STRING" id="1169540.A0A0G4EIS5"/>
<dbReference type="InterPro" id="IPR000008">
    <property type="entry name" value="C2_dom"/>
</dbReference>
<evidence type="ECO:0000313" key="12">
    <source>
        <dbReference type="Proteomes" id="UP000041254"/>
    </source>
</evidence>
<dbReference type="Pfam" id="PF00387">
    <property type="entry name" value="PI-PLC-Y"/>
    <property type="match status" value="1"/>
</dbReference>
<feature type="region of interest" description="Disordered" evidence="7">
    <location>
        <begin position="539"/>
        <end position="576"/>
    </location>
</feature>
<dbReference type="PANTHER" id="PTHR10336">
    <property type="entry name" value="PHOSPHOINOSITIDE-SPECIFIC PHOSPHOLIPASE C FAMILY PROTEIN"/>
    <property type="match status" value="1"/>
</dbReference>
<dbReference type="PRINTS" id="PR00390">
    <property type="entry name" value="PHPHLIPASEC"/>
</dbReference>
<evidence type="ECO:0000256" key="5">
    <source>
        <dbReference type="ARBA" id="ARBA00023224"/>
    </source>
</evidence>